<dbReference type="EMBL" id="JAEKJW010000004">
    <property type="protein sequence ID" value="MBN8198759.1"/>
    <property type="molecule type" value="Genomic_DNA"/>
</dbReference>
<dbReference type="AlphaFoldDB" id="A0A8I1SL66"/>
<name>A0A8I1SL66_9PROT</name>
<proteinExistence type="predicted"/>
<accession>A0A8I1SL66</accession>
<protein>
    <submittedName>
        <fullName evidence="1">Uncharacterized protein</fullName>
    </submittedName>
</protein>
<evidence type="ECO:0000313" key="2">
    <source>
        <dbReference type="Proteomes" id="UP000664405"/>
    </source>
</evidence>
<comment type="caution">
    <text evidence="1">The sequence shown here is derived from an EMBL/GenBank/DDBJ whole genome shotgun (WGS) entry which is preliminary data.</text>
</comment>
<sequence length="221" mass="24510">MGLAGCAYTQNSDISNPLVRKSAWFSYLNADDLRTACSAGDAEGRIRIIYNADYYDEVRVFELDPHAGNQQFDLTTRVFGPAQVKEINVEINAPLGAFGGEHATDVIGRDDYIAITDALQQEGFGTQKDRDGIRLYSDDYYWVALGCSSGYVTLATWMSGVDDLRALQFPEVLTELSSIDRKLPEPPAKENARSQSAAQVQTIQNNESGTFYRTVRGNMLR</sequence>
<organism evidence="1 2">
    <name type="scientific">Thalassospira povalilytica</name>
    <dbReference type="NCBI Taxonomy" id="732237"/>
    <lineage>
        <taxon>Bacteria</taxon>
        <taxon>Pseudomonadati</taxon>
        <taxon>Pseudomonadota</taxon>
        <taxon>Alphaproteobacteria</taxon>
        <taxon>Rhodospirillales</taxon>
        <taxon>Thalassospiraceae</taxon>
        <taxon>Thalassospira</taxon>
    </lineage>
</organism>
<gene>
    <name evidence="1" type="ORF">JF547_20000</name>
</gene>
<dbReference type="Proteomes" id="UP000664405">
    <property type="component" value="Unassembled WGS sequence"/>
</dbReference>
<reference evidence="1" key="1">
    <citation type="submission" date="2020-12" db="EMBL/GenBank/DDBJ databases">
        <title>Oil enriched cultivation method for isolating marine PHA-producing bacteria.</title>
        <authorList>
            <person name="Zheng W."/>
            <person name="Yu S."/>
            <person name="Huang Y."/>
        </authorList>
    </citation>
    <scope>NUCLEOTIDE SEQUENCE</scope>
    <source>
        <strain evidence="1">SY-2-3</strain>
    </source>
</reference>
<evidence type="ECO:0000313" key="1">
    <source>
        <dbReference type="EMBL" id="MBN8198759.1"/>
    </source>
</evidence>